<proteinExistence type="predicted"/>
<organism evidence="3 4">
    <name type="scientific">Candidatus Dactylopiibacterium carminicum</name>
    <dbReference type="NCBI Taxonomy" id="857335"/>
    <lineage>
        <taxon>Bacteria</taxon>
        <taxon>Pseudomonadati</taxon>
        <taxon>Pseudomonadota</taxon>
        <taxon>Betaproteobacteria</taxon>
        <taxon>Rhodocyclales</taxon>
        <taxon>Rhodocyclaceae</taxon>
        <taxon>Candidatus Dactylopiibacterium</taxon>
    </lineage>
</organism>
<dbReference type="EMBL" id="MDUX01000015">
    <property type="protein sequence ID" value="KAF7599721.1"/>
    <property type="molecule type" value="Genomic_DNA"/>
</dbReference>
<evidence type="ECO:0000313" key="4">
    <source>
        <dbReference type="Proteomes" id="UP000216107"/>
    </source>
</evidence>
<protein>
    <submittedName>
        <fullName evidence="3">Uncharacterized protein</fullName>
    </submittedName>
</protein>
<evidence type="ECO:0000313" key="5">
    <source>
        <dbReference type="Proteomes" id="UP000623509"/>
    </source>
</evidence>
<dbReference type="EMBL" id="NMRN01000014">
    <property type="protein sequence ID" value="PAS93657.1"/>
    <property type="molecule type" value="Genomic_DNA"/>
</dbReference>
<comment type="caution">
    <text evidence="3">The sequence shown here is derived from an EMBL/GenBank/DDBJ whole genome shotgun (WGS) entry which is preliminary data.</text>
</comment>
<name>A0A272EU92_9RHOO</name>
<gene>
    <name evidence="2" type="ORF">BGI27_06455</name>
    <name evidence="3" type="ORF">CGU29_06895</name>
</gene>
<keyword evidence="1" id="KW-0812">Transmembrane</keyword>
<evidence type="ECO:0000313" key="2">
    <source>
        <dbReference type="EMBL" id="KAF7599721.1"/>
    </source>
</evidence>
<dbReference type="Proteomes" id="UP000216107">
    <property type="component" value="Unassembled WGS sequence"/>
</dbReference>
<feature type="transmembrane region" description="Helical" evidence="1">
    <location>
        <begin position="30"/>
        <end position="48"/>
    </location>
</feature>
<keyword evidence="1" id="KW-0472">Membrane</keyword>
<accession>A0A272EU92</accession>
<dbReference type="AlphaFoldDB" id="A0A272EU92"/>
<keyword evidence="1" id="KW-1133">Transmembrane helix</keyword>
<dbReference type="OrthoDB" id="8565731at2"/>
<evidence type="ECO:0000256" key="1">
    <source>
        <dbReference type="SAM" id="Phobius"/>
    </source>
</evidence>
<reference evidence="3 4" key="2">
    <citation type="submission" date="2017-07" db="EMBL/GenBank/DDBJ databases">
        <title>Candidatus Dactylopiibacterium carminicum, a nitrogen-fixing symbiont of the cochineal insect Dactylopius coccus and Dactylopius opuntiae (Hemiptera: Coccoidea: Dactylopiidae).</title>
        <authorList>
            <person name="Vera A."/>
        </authorList>
    </citation>
    <scope>NUCLEOTIDE SEQUENCE [LARGE SCALE GENOMIC DNA]</scope>
    <source>
        <strain evidence="3 4">NFDCM</strain>
    </source>
</reference>
<dbReference type="Proteomes" id="UP000623509">
    <property type="component" value="Unassembled WGS sequence"/>
</dbReference>
<evidence type="ECO:0000313" key="3">
    <source>
        <dbReference type="EMBL" id="PAS93657.1"/>
    </source>
</evidence>
<keyword evidence="5" id="KW-1185">Reference proteome</keyword>
<sequence length="62" mass="6974">MYIVVIAWLFVALLVALDQASIIAMLLSFMFGGVLPLALLWWILGTPARSRARQARESRNKD</sequence>
<reference evidence="2 5" key="1">
    <citation type="submission" date="2016-08" db="EMBL/GenBank/DDBJ databases">
        <title>Candidatus Dactylopiibacterium carminicum genome sequence.</title>
        <authorList>
            <person name="Ramirez-Puebla S.T."/>
            <person name="Ormeno-Orrillo E."/>
            <person name="Vera-Ponce De Leon A."/>
            <person name="Luis L."/>
            <person name="Sanchez-Flores A."/>
            <person name="Monica R."/>
            <person name="Martinez-Romero E."/>
        </authorList>
    </citation>
    <scope>NUCLEOTIDE SEQUENCE [LARGE SCALE GENOMIC DNA]</scope>
    <source>
        <strain evidence="2">END1</strain>
    </source>
</reference>